<dbReference type="AlphaFoldDB" id="A0A8R1IPQ8"/>
<feature type="region of interest" description="Disordered" evidence="1">
    <location>
        <begin position="1"/>
        <end position="24"/>
    </location>
</feature>
<evidence type="ECO:0000313" key="2">
    <source>
        <dbReference type="EnsemblMetazoa" id="CJA37271.1"/>
    </source>
</evidence>
<reference evidence="3" key="1">
    <citation type="submission" date="2010-08" db="EMBL/GenBank/DDBJ databases">
        <authorList>
            <consortium name="Caenorhabditis japonica Sequencing Consortium"/>
            <person name="Wilson R.K."/>
        </authorList>
    </citation>
    <scope>NUCLEOTIDE SEQUENCE [LARGE SCALE GENOMIC DNA]</scope>
    <source>
        <strain evidence="3">DF5081</strain>
    </source>
</reference>
<evidence type="ECO:0000256" key="1">
    <source>
        <dbReference type="SAM" id="MobiDB-lite"/>
    </source>
</evidence>
<name>A0A8R1IPQ8_CAEJA</name>
<proteinExistence type="predicted"/>
<keyword evidence="3" id="KW-1185">Reference proteome</keyword>
<protein>
    <submittedName>
        <fullName evidence="2">Uncharacterized protein</fullName>
    </submittedName>
</protein>
<evidence type="ECO:0000313" key="3">
    <source>
        <dbReference type="Proteomes" id="UP000005237"/>
    </source>
</evidence>
<reference evidence="2" key="2">
    <citation type="submission" date="2022-06" db="UniProtKB">
        <authorList>
            <consortium name="EnsemblMetazoa"/>
        </authorList>
    </citation>
    <scope>IDENTIFICATION</scope>
    <source>
        <strain evidence="2">DF5081</strain>
    </source>
</reference>
<sequence length="24" mass="2649">AIYTRVMQLTIPSTDGPEGQSKQQ</sequence>
<dbReference type="Proteomes" id="UP000005237">
    <property type="component" value="Unassembled WGS sequence"/>
</dbReference>
<dbReference type="EnsemblMetazoa" id="CJA37271.1">
    <property type="protein sequence ID" value="CJA37271.1"/>
    <property type="gene ID" value="WBGene00213118"/>
</dbReference>
<accession>A0A8R1IPQ8</accession>
<organism evidence="2 3">
    <name type="scientific">Caenorhabditis japonica</name>
    <dbReference type="NCBI Taxonomy" id="281687"/>
    <lineage>
        <taxon>Eukaryota</taxon>
        <taxon>Metazoa</taxon>
        <taxon>Ecdysozoa</taxon>
        <taxon>Nematoda</taxon>
        <taxon>Chromadorea</taxon>
        <taxon>Rhabditida</taxon>
        <taxon>Rhabditina</taxon>
        <taxon>Rhabditomorpha</taxon>
        <taxon>Rhabditoidea</taxon>
        <taxon>Rhabditidae</taxon>
        <taxon>Peloderinae</taxon>
        <taxon>Caenorhabditis</taxon>
    </lineage>
</organism>